<keyword evidence="11" id="KW-1133">Transmembrane helix</keyword>
<dbReference type="EMBL" id="RXIC02000025">
    <property type="protein sequence ID" value="KAB1208511.1"/>
    <property type="molecule type" value="Genomic_DNA"/>
</dbReference>
<dbReference type="GO" id="GO:0005789">
    <property type="term" value="C:endoplasmic reticulum membrane"/>
    <property type="evidence" value="ECO:0007669"/>
    <property type="project" value="UniProtKB-SubCell"/>
</dbReference>
<keyword evidence="7 14" id="KW-0012">Acyltransferase</keyword>
<sequence>MGSVEDEADEPVTPAGRLFVRPEMNQVIHCAVGLKNPLDVDSIKSQVRSSVMLRHPRFCSLMVRDSNGREHWRRTHIDVDRHILALDRPVSTTQKDDDSAVNEYLADLSTSSGLSYDKPLWEIHLLLAHKCVIFRIHHALGDGVSLMSMLLACCREEDDVNALPRIGNLENRRNSVGGNERGWCEWLHYYWSVLWGFVGMVLFSLVFAVEFALRGLWVCDRKTAIAGGAGVELWPRKLGTARFVLEDMKAVKKAVPNANLHLHRAMLRGKKGCNLACTIFVLRDVISLQVISSNEVTINDVLFGVISSGLSRYLDYRGPNALEEGIQLTGVAMVNLRQQPGLQDLSDLMKDNSGSRWGNKFGMVLLPVYYHKSGADPLKYLERAKFAGLLNYRIICNTSFTISNVVGPKEKITIGGNPITYMRVNSSSLPHALTMHMVSYAGRADMQILVAKDIIPDPDYLAKCFEDALHEMKAAAAATNKKSR</sequence>
<dbReference type="AlphaFoldDB" id="A0A6A1V751"/>
<dbReference type="Gene3D" id="3.30.559.10">
    <property type="entry name" value="Chloramphenicol acetyltransferase-like domain"/>
    <property type="match status" value="1"/>
</dbReference>
<dbReference type="InterPro" id="IPR023213">
    <property type="entry name" value="CAT-like_dom_sf"/>
</dbReference>
<evidence type="ECO:0000313" key="14">
    <source>
        <dbReference type="EMBL" id="KAB1208511.1"/>
    </source>
</evidence>
<evidence type="ECO:0000256" key="11">
    <source>
        <dbReference type="SAM" id="Phobius"/>
    </source>
</evidence>
<dbReference type="PANTHER" id="PTHR31650">
    <property type="entry name" value="O-ACYLTRANSFERASE (WSD1-LIKE) FAMILY PROTEIN"/>
    <property type="match status" value="1"/>
</dbReference>
<comment type="catalytic activity">
    <reaction evidence="9">
        <text>a long chain fatty alcohol + a fatty acyl-CoA = a long-chain alcohol wax ester + CoA</text>
        <dbReference type="Rhea" id="RHEA:38443"/>
        <dbReference type="ChEBI" id="CHEBI:17135"/>
        <dbReference type="ChEBI" id="CHEBI:57287"/>
        <dbReference type="ChEBI" id="CHEBI:77636"/>
        <dbReference type="ChEBI" id="CHEBI:235323"/>
        <dbReference type="EC" id="2.3.1.75"/>
    </reaction>
</comment>
<dbReference type="InterPro" id="IPR004255">
    <property type="entry name" value="O-acyltransferase_WSD1_N"/>
</dbReference>
<evidence type="ECO:0000259" key="12">
    <source>
        <dbReference type="Pfam" id="PF03007"/>
    </source>
</evidence>
<keyword evidence="5 14" id="KW-0808">Transferase</keyword>
<dbReference type="Proteomes" id="UP000516437">
    <property type="component" value="Chromosome 7"/>
</dbReference>
<keyword evidence="15" id="KW-1185">Reference proteome</keyword>
<dbReference type="OrthoDB" id="619536at2759"/>
<evidence type="ECO:0000256" key="1">
    <source>
        <dbReference type="ARBA" id="ARBA00004162"/>
    </source>
</evidence>
<dbReference type="GO" id="GO:0019432">
    <property type="term" value="P:triglyceride biosynthetic process"/>
    <property type="evidence" value="ECO:0007669"/>
    <property type="project" value="UniProtKB-UniPathway"/>
</dbReference>
<comment type="subcellular location">
    <subcellularLocation>
        <location evidence="1">Cell membrane</location>
        <topology evidence="1">Single-pass membrane protein</topology>
    </subcellularLocation>
    <subcellularLocation>
        <location evidence="2">Endoplasmic reticulum membrane</location>
    </subcellularLocation>
</comment>
<organism evidence="14 15">
    <name type="scientific">Morella rubra</name>
    <name type="common">Chinese bayberry</name>
    <dbReference type="NCBI Taxonomy" id="262757"/>
    <lineage>
        <taxon>Eukaryota</taxon>
        <taxon>Viridiplantae</taxon>
        <taxon>Streptophyta</taxon>
        <taxon>Embryophyta</taxon>
        <taxon>Tracheophyta</taxon>
        <taxon>Spermatophyta</taxon>
        <taxon>Magnoliopsida</taxon>
        <taxon>eudicotyledons</taxon>
        <taxon>Gunneridae</taxon>
        <taxon>Pentapetalae</taxon>
        <taxon>rosids</taxon>
        <taxon>fabids</taxon>
        <taxon>Fagales</taxon>
        <taxon>Myricaceae</taxon>
        <taxon>Morella</taxon>
    </lineage>
</organism>
<comment type="pathway">
    <text evidence="4">Lipid metabolism.</text>
</comment>
<evidence type="ECO:0000256" key="6">
    <source>
        <dbReference type="ARBA" id="ARBA00022824"/>
    </source>
</evidence>
<proteinExistence type="inferred from homology"/>
<dbReference type="GO" id="GO:0004144">
    <property type="term" value="F:diacylglycerol O-acyltransferase activity"/>
    <property type="evidence" value="ECO:0007669"/>
    <property type="project" value="UniProtKB-EC"/>
</dbReference>
<evidence type="ECO:0000313" key="15">
    <source>
        <dbReference type="Proteomes" id="UP000516437"/>
    </source>
</evidence>
<evidence type="ECO:0000256" key="2">
    <source>
        <dbReference type="ARBA" id="ARBA00004586"/>
    </source>
</evidence>
<evidence type="ECO:0000256" key="3">
    <source>
        <dbReference type="ARBA" id="ARBA00004771"/>
    </source>
</evidence>
<evidence type="ECO:0000256" key="10">
    <source>
        <dbReference type="ARBA" id="ARBA00048109"/>
    </source>
</evidence>
<evidence type="ECO:0000259" key="13">
    <source>
        <dbReference type="Pfam" id="PF06974"/>
    </source>
</evidence>
<comment type="similarity">
    <text evidence="8">In the N-terminal section; belongs to the long-chain O-acyltransferase family.</text>
</comment>
<feature type="domain" description="O-acyltransferase WSD1-like N-terminal" evidence="12">
    <location>
        <begin position="69"/>
        <end position="254"/>
    </location>
</feature>
<accession>A0A6A1V751</accession>
<keyword evidence="11" id="KW-0812">Transmembrane</keyword>
<comment type="caution">
    <text evidence="14">The sequence shown here is derived from an EMBL/GenBank/DDBJ whole genome shotgun (WGS) entry which is preliminary data.</text>
</comment>
<evidence type="ECO:0000256" key="9">
    <source>
        <dbReference type="ARBA" id="ARBA00047604"/>
    </source>
</evidence>
<dbReference type="PANTHER" id="PTHR31650:SF41">
    <property type="entry name" value="O-ACYLTRANSFERASE WSD1-LIKE ISOFORM X1"/>
    <property type="match status" value="1"/>
</dbReference>
<protein>
    <submittedName>
        <fullName evidence="14">O-acyltransferase WSD1</fullName>
    </submittedName>
</protein>
<dbReference type="GO" id="GO:0005886">
    <property type="term" value="C:plasma membrane"/>
    <property type="evidence" value="ECO:0007669"/>
    <property type="project" value="UniProtKB-SubCell"/>
</dbReference>
<evidence type="ECO:0000256" key="8">
    <source>
        <dbReference type="ARBA" id="ARBA00024360"/>
    </source>
</evidence>
<feature type="transmembrane region" description="Helical" evidence="11">
    <location>
        <begin position="189"/>
        <end position="213"/>
    </location>
</feature>
<evidence type="ECO:0000256" key="7">
    <source>
        <dbReference type="ARBA" id="ARBA00023315"/>
    </source>
</evidence>
<dbReference type="Pfam" id="PF03007">
    <property type="entry name" value="WS_DGAT_cat"/>
    <property type="match status" value="1"/>
</dbReference>
<feature type="domain" description="O-acyltransferase WSD1 C-terminal" evidence="13">
    <location>
        <begin position="385"/>
        <end position="473"/>
    </location>
</feature>
<dbReference type="UniPathway" id="UPA00282"/>
<name>A0A6A1V751_9ROSI</name>
<dbReference type="InterPro" id="IPR045034">
    <property type="entry name" value="O-acyltransferase_WSD1-like"/>
</dbReference>
<dbReference type="GO" id="GO:0047196">
    <property type="term" value="F:long-chain-alcohol O-fatty-acyltransferase activity"/>
    <property type="evidence" value="ECO:0007669"/>
    <property type="project" value="UniProtKB-EC"/>
</dbReference>
<comment type="pathway">
    <text evidence="3">Glycerolipid metabolism; triacylglycerol biosynthesis.</text>
</comment>
<evidence type="ECO:0000256" key="4">
    <source>
        <dbReference type="ARBA" id="ARBA00005189"/>
    </source>
</evidence>
<keyword evidence="11" id="KW-0472">Membrane</keyword>
<comment type="catalytic activity">
    <reaction evidence="10">
        <text>an acyl-CoA + a 1,2-diacyl-sn-glycerol = a triacyl-sn-glycerol + CoA</text>
        <dbReference type="Rhea" id="RHEA:10868"/>
        <dbReference type="ChEBI" id="CHEBI:17815"/>
        <dbReference type="ChEBI" id="CHEBI:57287"/>
        <dbReference type="ChEBI" id="CHEBI:58342"/>
        <dbReference type="ChEBI" id="CHEBI:64615"/>
        <dbReference type="EC" id="2.3.1.20"/>
    </reaction>
</comment>
<evidence type="ECO:0000256" key="5">
    <source>
        <dbReference type="ARBA" id="ARBA00022679"/>
    </source>
</evidence>
<gene>
    <name evidence="14" type="ORF">CJ030_MR7G028532</name>
</gene>
<dbReference type="Pfam" id="PF06974">
    <property type="entry name" value="WS_DGAT_C"/>
    <property type="match status" value="1"/>
</dbReference>
<reference evidence="14 15" key="1">
    <citation type="journal article" date="2019" name="Plant Biotechnol. J.">
        <title>The red bayberry genome and genetic basis of sex determination.</title>
        <authorList>
            <person name="Jia H.M."/>
            <person name="Jia H.J."/>
            <person name="Cai Q.L."/>
            <person name="Wang Y."/>
            <person name="Zhao H.B."/>
            <person name="Yang W.F."/>
            <person name="Wang G.Y."/>
            <person name="Li Y.H."/>
            <person name="Zhan D.L."/>
            <person name="Shen Y.T."/>
            <person name="Niu Q.F."/>
            <person name="Chang L."/>
            <person name="Qiu J."/>
            <person name="Zhao L."/>
            <person name="Xie H.B."/>
            <person name="Fu W.Y."/>
            <person name="Jin J."/>
            <person name="Li X.W."/>
            <person name="Jiao Y."/>
            <person name="Zhou C.C."/>
            <person name="Tu T."/>
            <person name="Chai C.Y."/>
            <person name="Gao J.L."/>
            <person name="Fan L.J."/>
            <person name="van de Weg E."/>
            <person name="Wang J.Y."/>
            <person name="Gao Z.S."/>
        </authorList>
    </citation>
    <scope>NUCLEOTIDE SEQUENCE [LARGE SCALE GENOMIC DNA]</scope>
    <source>
        <tissue evidence="14">Leaves</tissue>
    </source>
</reference>
<dbReference type="InterPro" id="IPR009721">
    <property type="entry name" value="O-acyltransferase_WSD1_C"/>
</dbReference>
<keyword evidence="6" id="KW-0256">Endoplasmic reticulum</keyword>
<dbReference type="SUPFAM" id="SSF52777">
    <property type="entry name" value="CoA-dependent acyltransferases"/>
    <property type="match status" value="1"/>
</dbReference>